<dbReference type="GO" id="GO:0003700">
    <property type="term" value="F:DNA-binding transcription factor activity"/>
    <property type="evidence" value="ECO:0007669"/>
    <property type="project" value="InterPro"/>
</dbReference>
<dbReference type="PANTHER" id="PTHR34580">
    <property type="match status" value="1"/>
</dbReference>
<dbReference type="InterPro" id="IPR026881">
    <property type="entry name" value="WYL_dom"/>
</dbReference>
<feature type="domain" description="HTH deoR-type" evidence="3">
    <location>
        <begin position="2"/>
        <end position="57"/>
    </location>
</feature>
<dbReference type="InterPro" id="IPR057727">
    <property type="entry name" value="WCX_dom"/>
</dbReference>
<dbReference type="PIRSF" id="PIRSF016838">
    <property type="entry name" value="PafC"/>
    <property type="match status" value="1"/>
</dbReference>
<dbReference type="InterPro" id="IPR001034">
    <property type="entry name" value="DeoR_HTH"/>
</dbReference>
<name>A0A1G5FVK6_9FIRM</name>
<evidence type="ECO:0000259" key="3">
    <source>
        <dbReference type="PROSITE" id="PS51000"/>
    </source>
</evidence>
<dbReference type="PROSITE" id="PS52050">
    <property type="entry name" value="WYL"/>
    <property type="match status" value="1"/>
</dbReference>
<dbReference type="Pfam" id="PF08279">
    <property type="entry name" value="HTH_11"/>
    <property type="match status" value="1"/>
</dbReference>
<evidence type="ECO:0000313" key="4">
    <source>
        <dbReference type="EMBL" id="SCY43362.1"/>
    </source>
</evidence>
<keyword evidence="4" id="KW-0238">DNA-binding</keyword>
<dbReference type="PANTHER" id="PTHR34580:SF1">
    <property type="entry name" value="PROTEIN PAFC"/>
    <property type="match status" value="1"/>
</dbReference>
<dbReference type="AlphaFoldDB" id="A0A1G5FVK6"/>
<sequence>MRVDRLLSIILIIAKKRLVTGKDLAEHFEVSLRTIYRDIDKICEAGIPIASYGGKGGGYYIMENYSLDNLFFDKEEVQALMTVMNSINILFGRNQQFNDIVMKFEHLNKEDLKHDKLSINLSHFSMEEELKEYLSLMNKAIEKNRLLIFDYVNRKMEYLERTVEPIRITYSHGEWYLTGFCRIRNNLRNFKLVRIRNIKLGEGFNKKEIDNETIDRILTEGYENRSIKVVMKFTNKIGLQLSEYFPKKSITQDEENNYVVEELYPYEEGLLKYILSFGKECEVIEPDYLRGELKNYLLDILKKYQD</sequence>
<dbReference type="InterPro" id="IPR051534">
    <property type="entry name" value="CBASS_pafABC_assoc_protein"/>
</dbReference>
<organism evidence="4 5">
    <name type="scientific">Alkaliphilus peptidifermentans DSM 18978</name>
    <dbReference type="NCBI Taxonomy" id="1120976"/>
    <lineage>
        <taxon>Bacteria</taxon>
        <taxon>Bacillati</taxon>
        <taxon>Bacillota</taxon>
        <taxon>Clostridia</taxon>
        <taxon>Peptostreptococcales</taxon>
        <taxon>Natronincolaceae</taxon>
        <taxon>Alkaliphilus</taxon>
    </lineage>
</organism>
<dbReference type="Pfam" id="PF13280">
    <property type="entry name" value="WYL"/>
    <property type="match status" value="1"/>
</dbReference>
<keyword evidence="5" id="KW-1185">Reference proteome</keyword>
<dbReference type="PROSITE" id="PS51000">
    <property type="entry name" value="HTH_DEOR_2"/>
    <property type="match status" value="1"/>
</dbReference>
<evidence type="ECO:0000256" key="1">
    <source>
        <dbReference type="ARBA" id="ARBA00023015"/>
    </source>
</evidence>
<dbReference type="SUPFAM" id="SSF46785">
    <property type="entry name" value="Winged helix' DNA-binding domain"/>
    <property type="match status" value="1"/>
</dbReference>
<protein>
    <submittedName>
        <fullName evidence="4">Predicted DNA-binding transcriptional regulator YafY, contains an HTH and WYL domains</fullName>
    </submittedName>
</protein>
<dbReference type="Proteomes" id="UP000198636">
    <property type="component" value="Unassembled WGS sequence"/>
</dbReference>
<keyword evidence="1" id="KW-0805">Transcription regulation</keyword>
<dbReference type="GO" id="GO:0003677">
    <property type="term" value="F:DNA binding"/>
    <property type="evidence" value="ECO:0007669"/>
    <property type="project" value="UniProtKB-KW"/>
</dbReference>
<dbReference type="Pfam" id="PF25583">
    <property type="entry name" value="WCX"/>
    <property type="match status" value="1"/>
</dbReference>
<proteinExistence type="predicted"/>
<dbReference type="InterPro" id="IPR028349">
    <property type="entry name" value="PafC-like"/>
</dbReference>
<evidence type="ECO:0000256" key="2">
    <source>
        <dbReference type="ARBA" id="ARBA00023163"/>
    </source>
</evidence>
<reference evidence="4 5" key="1">
    <citation type="submission" date="2016-10" db="EMBL/GenBank/DDBJ databases">
        <authorList>
            <person name="de Groot N.N."/>
        </authorList>
    </citation>
    <scope>NUCLEOTIDE SEQUENCE [LARGE SCALE GENOMIC DNA]</scope>
    <source>
        <strain evidence="4 5">DSM 18978</strain>
    </source>
</reference>
<dbReference type="EMBL" id="FMUS01000008">
    <property type="protein sequence ID" value="SCY43362.1"/>
    <property type="molecule type" value="Genomic_DNA"/>
</dbReference>
<keyword evidence="2" id="KW-0804">Transcription</keyword>
<dbReference type="STRING" id="1120976.SAMN03080606_01511"/>
<dbReference type="RefSeq" id="WP_091541823.1">
    <property type="nucleotide sequence ID" value="NZ_FMUS01000008.1"/>
</dbReference>
<evidence type="ECO:0000313" key="5">
    <source>
        <dbReference type="Proteomes" id="UP000198636"/>
    </source>
</evidence>
<dbReference type="OrthoDB" id="9815009at2"/>
<gene>
    <name evidence="4" type="ORF">SAMN03080606_01511</name>
</gene>
<accession>A0A1G5FVK6</accession>
<dbReference type="InterPro" id="IPR036388">
    <property type="entry name" value="WH-like_DNA-bd_sf"/>
</dbReference>
<dbReference type="InterPro" id="IPR036390">
    <property type="entry name" value="WH_DNA-bd_sf"/>
</dbReference>
<dbReference type="InterPro" id="IPR013196">
    <property type="entry name" value="HTH_11"/>
</dbReference>
<dbReference type="Gene3D" id="1.10.10.10">
    <property type="entry name" value="Winged helix-like DNA-binding domain superfamily/Winged helix DNA-binding domain"/>
    <property type="match status" value="1"/>
</dbReference>